<keyword evidence="5 7" id="KW-0408">Iron</keyword>
<protein>
    <submittedName>
        <fullName evidence="9">Putative cytochrome P450</fullName>
    </submittedName>
</protein>
<name>A0A0W0GAI2_MONRR</name>
<dbReference type="InterPro" id="IPR002401">
    <property type="entry name" value="Cyt_P450_E_grp-I"/>
</dbReference>
<comment type="cofactor">
    <cofactor evidence="7">
        <name>heme</name>
        <dbReference type="ChEBI" id="CHEBI:30413"/>
    </cofactor>
</comment>
<dbReference type="Pfam" id="PF00067">
    <property type="entry name" value="p450"/>
    <property type="match status" value="1"/>
</dbReference>
<keyword evidence="2 7" id="KW-0349">Heme</keyword>
<evidence type="ECO:0000256" key="5">
    <source>
        <dbReference type="ARBA" id="ARBA00023004"/>
    </source>
</evidence>
<keyword evidence="4 8" id="KW-0560">Oxidoreductase</keyword>
<dbReference type="Gene3D" id="1.10.630.10">
    <property type="entry name" value="Cytochrome P450"/>
    <property type="match status" value="1"/>
</dbReference>
<dbReference type="PANTHER" id="PTHR24291:SF50">
    <property type="entry name" value="BIFUNCTIONAL ALBAFLAVENONE MONOOXYGENASE_TERPENE SYNTHASE"/>
    <property type="match status" value="1"/>
</dbReference>
<evidence type="ECO:0000313" key="10">
    <source>
        <dbReference type="Proteomes" id="UP000054988"/>
    </source>
</evidence>
<accession>A0A0W0GAI2</accession>
<evidence type="ECO:0000256" key="2">
    <source>
        <dbReference type="ARBA" id="ARBA00022617"/>
    </source>
</evidence>
<dbReference type="GO" id="GO:0004497">
    <property type="term" value="F:monooxygenase activity"/>
    <property type="evidence" value="ECO:0007669"/>
    <property type="project" value="UniProtKB-KW"/>
</dbReference>
<evidence type="ECO:0000256" key="4">
    <source>
        <dbReference type="ARBA" id="ARBA00023002"/>
    </source>
</evidence>
<evidence type="ECO:0000256" key="3">
    <source>
        <dbReference type="ARBA" id="ARBA00022723"/>
    </source>
</evidence>
<dbReference type="PANTHER" id="PTHR24291">
    <property type="entry name" value="CYTOCHROME P450 FAMILY 4"/>
    <property type="match status" value="1"/>
</dbReference>
<organism evidence="9 10">
    <name type="scientific">Moniliophthora roreri</name>
    <name type="common">Frosty pod rot fungus</name>
    <name type="synonym">Monilia roreri</name>
    <dbReference type="NCBI Taxonomy" id="221103"/>
    <lineage>
        <taxon>Eukaryota</taxon>
        <taxon>Fungi</taxon>
        <taxon>Dikarya</taxon>
        <taxon>Basidiomycota</taxon>
        <taxon>Agaricomycotina</taxon>
        <taxon>Agaricomycetes</taxon>
        <taxon>Agaricomycetidae</taxon>
        <taxon>Agaricales</taxon>
        <taxon>Marasmiineae</taxon>
        <taxon>Marasmiaceae</taxon>
        <taxon>Moniliophthora</taxon>
    </lineage>
</organism>
<comment type="caution">
    <text evidence="9">The sequence shown here is derived from an EMBL/GenBank/DDBJ whole genome shotgun (WGS) entry which is preliminary data.</text>
</comment>
<dbReference type="PROSITE" id="PS00086">
    <property type="entry name" value="CYTOCHROME_P450"/>
    <property type="match status" value="1"/>
</dbReference>
<dbReference type="InterPro" id="IPR001128">
    <property type="entry name" value="Cyt_P450"/>
</dbReference>
<dbReference type="GO" id="GO:0016705">
    <property type="term" value="F:oxidoreductase activity, acting on paired donors, with incorporation or reduction of molecular oxygen"/>
    <property type="evidence" value="ECO:0007669"/>
    <property type="project" value="InterPro"/>
</dbReference>
<keyword evidence="6 8" id="KW-0503">Monooxygenase</keyword>
<dbReference type="Proteomes" id="UP000054988">
    <property type="component" value="Unassembled WGS sequence"/>
</dbReference>
<feature type="binding site" description="axial binding residue" evidence="7">
    <location>
        <position position="444"/>
    </location>
    <ligand>
        <name>heme</name>
        <dbReference type="ChEBI" id="CHEBI:30413"/>
    </ligand>
    <ligandPart>
        <name>Fe</name>
        <dbReference type="ChEBI" id="CHEBI:18248"/>
    </ligandPart>
</feature>
<dbReference type="GO" id="GO:0005506">
    <property type="term" value="F:iron ion binding"/>
    <property type="evidence" value="ECO:0007669"/>
    <property type="project" value="InterPro"/>
</dbReference>
<dbReference type="eggNOG" id="KOG0157">
    <property type="taxonomic scope" value="Eukaryota"/>
</dbReference>
<dbReference type="PRINTS" id="PR00385">
    <property type="entry name" value="P450"/>
</dbReference>
<comment type="similarity">
    <text evidence="1 8">Belongs to the cytochrome P450 family.</text>
</comment>
<evidence type="ECO:0000256" key="6">
    <source>
        <dbReference type="ARBA" id="ARBA00023033"/>
    </source>
</evidence>
<evidence type="ECO:0000256" key="1">
    <source>
        <dbReference type="ARBA" id="ARBA00010617"/>
    </source>
</evidence>
<dbReference type="EMBL" id="LATX01000668">
    <property type="protein sequence ID" value="KTB45566.1"/>
    <property type="molecule type" value="Genomic_DNA"/>
</dbReference>
<proteinExistence type="inferred from homology"/>
<gene>
    <name evidence="9" type="ORF">WG66_1913</name>
</gene>
<dbReference type="InterPro" id="IPR036396">
    <property type="entry name" value="Cyt_P450_sf"/>
</dbReference>
<dbReference type="AlphaFoldDB" id="A0A0W0GAI2"/>
<dbReference type="InterPro" id="IPR017972">
    <property type="entry name" value="Cyt_P450_CS"/>
</dbReference>
<evidence type="ECO:0000313" key="9">
    <source>
        <dbReference type="EMBL" id="KTB45566.1"/>
    </source>
</evidence>
<sequence length="510" mass="57600">MAILVVLLSGTIAYVFYKHLKGLWDVDFLPGLRPLFAPLHPLSQIVPNSSWSYNAEWAWIKRKTSYMNFSRDIISVVPLVAGAPCYYTCSIDVMKQILGNEAKLNPVKPLELTLFRLLGNSLPSVSGDIWRRHRRVVAPAFGTKVLNSAWQDAIDVYGQMMQDEGWEKEDEIVLPESHSLVLKVTLLVLAKSGFGMPTSWTRPADGLDIIRSLSTVSETFLARIILPRWAYSLPFKRLHSIEKAWNEVTAFINTGINERKAERREEDVDVADLPGDLLNRLVVASEDGGRYAMTKEETVANMLSLLFAGHETTASGLLTTLGYLALYQDEQQAAYNEIQKLQSVPLPQDLARLQYVLGCFLEAQRLCPAPLFLPRDMPDDIPVKIARPAEETFVLKKGYRLVFDMVGIMRNPHFFEDPDVFRPSRWIDKSESELGMFGFGPRMCVGRKFAQYEAVAWLACLLRDWRLDIALQPGETKVQYIDRVMGDAGMIGTAFALRSGVPLKLVRRKL</sequence>
<keyword evidence="3 7" id="KW-0479">Metal-binding</keyword>
<dbReference type="InterPro" id="IPR050196">
    <property type="entry name" value="Cytochrome_P450_Monoox"/>
</dbReference>
<evidence type="ECO:0000256" key="8">
    <source>
        <dbReference type="RuleBase" id="RU000461"/>
    </source>
</evidence>
<dbReference type="SUPFAM" id="SSF48264">
    <property type="entry name" value="Cytochrome P450"/>
    <property type="match status" value="1"/>
</dbReference>
<reference evidence="9 10" key="1">
    <citation type="submission" date="2015-12" db="EMBL/GenBank/DDBJ databases">
        <title>Draft genome sequence of Moniliophthora roreri, the causal agent of frosty pod rot of cacao.</title>
        <authorList>
            <person name="Aime M.C."/>
            <person name="Diaz-Valderrama J.R."/>
            <person name="Kijpornyongpan T."/>
            <person name="Phillips-Mora W."/>
        </authorList>
    </citation>
    <scope>NUCLEOTIDE SEQUENCE [LARGE SCALE GENOMIC DNA]</scope>
    <source>
        <strain evidence="9 10">MCA 2952</strain>
    </source>
</reference>
<dbReference type="PRINTS" id="PR00463">
    <property type="entry name" value="EP450I"/>
</dbReference>
<evidence type="ECO:0000256" key="7">
    <source>
        <dbReference type="PIRSR" id="PIRSR602401-1"/>
    </source>
</evidence>
<dbReference type="GO" id="GO:0020037">
    <property type="term" value="F:heme binding"/>
    <property type="evidence" value="ECO:0007669"/>
    <property type="project" value="InterPro"/>
</dbReference>